<accession>A0A8J9Z1F5</accession>
<dbReference type="InterPro" id="IPR033120">
    <property type="entry name" value="HOTDOG_ACOT"/>
</dbReference>
<evidence type="ECO:0000256" key="5">
    <source>
        <dbReference type="ARBA" id="ARBA00022946"/>
    </source>
</evidence>
<keyword evidence="9" id="KW-1185">Reference proteome</keyword>
<organism evidence="8 9">
    <name type="scientific">Branchiostoma lanceolatum</name>
    <name type="common">Common lancelet</name>
    <name type="synonym">Amphioxus lanceolatum</name>
    <dbReference type="NCBI Taxonomy" id="7740"/>
    <lineage>
        <taxon>Eukaryota</taxon>
        <taxon>Metazoa</taxon>
        <taxon>Chordata</taxon>
        <taxon>Cephalochordata</taxon>
        <taxon>Leptocardii</taxon>
        <taxon>Amphioxiformes</taxon>
        <taxon>Branchiostomatidae</taxon>
        <taxon>Branchiostoma</taxon>
    </lineage>
</organism>
<feature type="domain" description="HotDog ACOT-type" evidence="7">
    <location>
        <begin position="303"/>
        <end position="415"/>
    </location>
</feature>
<dbReference type="InterPro" id="IPR029069">
    <property type="entry name" value="HotDog_dom_sf"/>
</dbReference>
<gene>
    <name evidence="8" type="primary">ACOT9</name>
    <name evidence="8" type="ORF">BLAG_LOCUS7758</name>
</gene>
<name>A0A8J9Z1F5_BRALA</name>
<comment type="similarity">
    <text evidence="2">Belongs to the acyl coenzyme A hydrolase family.</text>
</comment>
<reference evidence="8" key="1">
    <citation type="submission" date="2022-01" db="EMBL/GenBank/DDBJ databases">
        <authorList>
            <person name="Braso-Vives M."/>
        </authorList>
    </citation>
    <scope>NUCLEOTIDE SEQUENCE</scope>
</reference>
<comment type="subcellular location">
    <subcellularLocation>
        <location evidence="1">Mitochondrion</location>
    </subcellularLocation>
</comment>
<dbReference type="Gene3D" id="3.10.129.10">
    <property type="entry name" value="Hotdog Thioesterase"/>
    <property type="match status" value="2"/>
</dbReference>
<dbReference type="PANTHER" id="PTHR12655">
    <property type="entry name" value="ACYL-COA THIOESTERASE"/>
    <property type="match status" value="1"/>
</dbReference>
<dbReference type="EMBL" id="OV696699">
    <property type="protein sequence ID" value="CAH1245422.1"/>
    <property type="molecule type" value="Genomic_DNA"/>
</dbReference>
<keyword evidence="4" id="KW-0378">Hydrolase</keyword>
<dbReference type="Proteomes" id="UP000838412">
    <property type="component" value="Chromosome 14"/>
</dbReference>
<dbReference type="CDD" id="cd03442">
    <property type="entry name" value="BFIT_BACH"/>
    <property type="match status" value="2"/>
</dbReference>
<evidence type="ECO:0000259" key="7">
    <source>
        <dbReference type="PROSITE" id="PS51770"/>
    </source>
</evidence>
<dbReference type="FunFam" id="3.10.129.10:FF:000012">
    <property type="entry name" value="Acyl-coenzyme A thioesterase 9, mitochondrial"/>
    <property type="match status" value="1"/>
</dbReference>
<dbReference type="PROSITE" id="PS51770">
    <property type="entry name" value="HOTDOG_ACOT"/>
    <property type="match status" value="2"/>
</dbReference>
<keyword evidence="3" id="KW-0677">Repeat</keyword>
<dbReference type="AlphaFoldDB" id="A0A8J9Z1F5"/>
<keyword evidence="5" id="KW-0809">Transit peptide</keyword>
<evidence type="ECO:0000256" key="6">
    <source>
        <dbReference type="ARBA" id="ARBA00023128"/>
    </source>
</evidence>
<dbReference type="GO" id="GO:0006637">
    <property type="term" value="P:acyl-CoA metabolic process"/>
    <property type="evidence" value="ECO:0007669"/>
    <property type="project" value="TreeGrafter"/>
</dbReference>
<feature type="domain" description="HotDog ACOT-type" evidence="7">
    <location>
        <begin position="92"/>
        <end position="223"/>
    </location>
</feature>
<proteinExistence type="inferred from homology"/>
<keyword evidence="6" id="KW-0496">Mitochondrion</keyword>
<evidence type="ECO:0000256" key="1">
    <source>
        <dbReference type="ARBA" id="ARBA00004173"/>
    </source>
</evidence>
<protein>
    <submittedName>
        <fullName evidence="8">ACOT9 protein</fullName>
    </submittedName>
</protein>
<dbReference type="GO" id="GO:0047617">
    <property type="term" value="F:fatty acyl-CoA hydrolase activity"/>
    <property type="evidence" value="ECO:0007669"/>
    <property type="project" value="UniProtKB-ARBA"/>
</dbReference>
<evidence type="ECO:0000256" key="3">
    <source>
        <dbReference type="ARBA" id="ARBA00022737"/>
    </source>
</evidence>
<evidence type="ECO:0000313" key="9">
    <source>
        <dbReference type="Proteomes" id="UP000838412"/>
    </source>
</evidence>
<sequence length="442" mass="51070">MRFRGHLRVIQDGDQKIFLLYSRLFSLFRQAGVPNRFVLVRHESSATLPTIQDVRSRLKNLVGAQKFWSVEAEDRSKLATQLPSSQEELAPRRSADSRQQVVIPLATNEPLREKYINFFKGIRFGRILEDLDTFAVWISYQHNKDPNGGEGKKSALSIVTALVDRIVMHEQFIHPDCDIRMTGNVTWTGKTSMEVTMQLEQLRMEKWHQMLDACFVMVARDPINKGSAFVHPVVPETEEDKALFQLGESHKKQRKDQTLQSLFRQPPTAEERQYIHDIFLSTLNSKSVSFRDRVKPDNTLWLEETILKNVIICHPENRNLYSKMFGGFLMRQAFELGWSNACLYCKSRPFIEAVDDIMFRGPVEVGSLLFMSSEVVYTKDQYLQVRVHAEVVDPKTGEHETTNIFHFTFSSPQPFPKVMPRTYAESMLYLSGKRHFESAVGK</sequence>
<evidence type="ECO:0000313" key="8">
    <source>
        <dbReference type="EMBL" id="CAH1245422.1"/>
    </source>
</evidence>
<dbReference type="PANTHER" id="PTHR12655:SF0">
    <property type="entry name" value="ACYL-COENZYME A THIOESTERASE 9, MITOCHONDRIAL"/>
    <property type="match status" value="1"/>
</dbReference>
<dbReference type="FunFam" id="3.10.129.10:FF:000016">
    <property type="entry name" value="Acyl-coenzyme A thioesterase 9, mitochondrial"/>
    <property type="match status" value="1"/>
</dbReference>
<evidence type="ECO:0000256" key="4">
    <source>
        <dbReference type="ARBA" id="ARBA00022801"/>
    </source>
</evidence>
<evidence type="ECO:0000256" key="2">
    <source>
        <dbReference type="ARBA" id="ARBA00010458"/>
    </source>
</evidence>
<dbReference type="GO" id="GO:0005739">
    <property type="term" value="C:mitochondrion"/>
    <property type="evidence" value="ECO:0007669"/>
    <property type="project" value="UniProtKB-SubCell"/>
</dbReference>
<dbReference type="OrthoDB" id="331699at2759"/>
<dbReference type="SUPFAM" id="SSF54637">
    <property type="entry name" value="Thioesterase/thiol ester dehydrase-isomerase"/>
    <property type="match status" value="2"/>
</dbReference>